<dbReference type="AlphaFoldDB" id="A0A378IAT0"/>
<keyword evidence="6" id="KW-1185">Reference proteome</keyword>
<dbReference type="NCBIfam" id="NF010621">
    <property type="entry name" value="PRK14014.1"/>
    <property type="match status" value="1"/>
</dbReference>
<dbReference type="RefSeq" id="WP_083503060.1">
    <property type="nucleotide sequence ID" value="NZ_CAAAHV010000006.1"/>
</dbReference>
<keyword evidence="5" id="KW-0808">Transferase</keyword>
<evidence type="ECO:0000313" key="5">
    <source>
        <dbReference type="EMBL" id="STX31880.1"/>
    </source>
</evidence>
<name>A0A378IAT0_9GAMM</name>
<reference evidence="5 7" key="2">
    <citation type="submission" date="2018-06" db="EMBL/GenBank/DDBJ databases">
        <authorList>
            <consortium name="Pathogen Informatics"/>
            <person name="Doyle S."/>
        </authorList>
    </citation>
    <scope>NUCLEOTIDE SEQUENCE [LARGE SCALE GENOMIC DNA]</scope>
    <source>
        <strain evidence="5 7">NCTC12437</strain>
    </source>
</reference>
<sequence>MKKDSKLNQLRAIFALIVLIVSTSICFIPIFFLGLLKLIPHHNWRLFCGRWIDAMVMCWCDLNNAYINHIVPHKWEVTGFNQFDIQQAYLLVANHQSWLDIVLMHRLFNRKIPVIKFFIKDQLKWVPLLGFAWWAMGCPFMKRYSKAYLEKNPHKKGKDLEATKKAIHSFQGQPVTIANFVEGTRFTPAKKALQGSEYRHLLRPKAGGISFVIGSMGSQIHKLLDLSIVYAEKKHSLWDFLCGRVSRIRVHLREIEIPEQFISDKLTENDLQDEFKTWLNQQWQIKDQLIENIKNQWAAEESQAAHVQAIRPTPGKSSGTSQRIGVSPPDN</sequence>
<dbReference type="SUPFAM" id="SSF69593">
    <property type="entry name" value="Glycerol-3-phosphate (1)-acyltransferase"/>
    <property type="match status" value="1"/>
</dbReference>
<dbReference type="EMBL" id="LNXT01000006">
    <property type="protein sequence ID" value="KTC75169.1"/>
    <property type="molecule type" value="Genomic_DNA"/>
</dbReference>
<dbReference type="CDD" id="cd07990">
    <property type="entry name" value="LPLAT_LCLAT1-like"/>
    <property type="match status" value="1"/>
</dbReference>
<feature type="transmembrane region" description="Helical" evidence="2">
    <location>
        <begin position="12"/>
        <end position="36"/>
    </location>
</feature>
<feature type="domain" description="Phospholipid/glycerol acyltransferase" evidence="3">
    <location>
        <begin position="89"/>
        <end position="231"/>
    </location>
</feature>
<evidence type="ECO:0000256" key="1">
    <source>
        <dbReference type="SAM" id="MobiDB-lite"/>
    </source>
</evidence>
<keyword evidence="2" id="KW-0812">Transmembrane</keyword>
<dbReference type="Proteomes" id="UP000054735">
    <property type="component" value="Unassembled WGS sequence"/>
</dbReference>
<gene>
    <name evidence="5" type="primary">yihG</name>
    <name evidence="4" type="ORF">Lbir_0543</name>
    <name evidence="5" type="ORF">NCTC12437_01655</name>
</gene>
<keyword evidence="5" id="KW-0012">Acyltransferase</keyword>
<dbReference type="EMBL" id="UGNW01000001">
    <property type="protein sequence ID" value="STX31880.1"/>
    <property type="molecule type" value="Genomic_DNA"/>
</dbReference>
<dbReference type="PANTHER" id="PTHR10983">
    <property type="entry name" value="1-ACYLGLYCEROL-3-PHOSPHATE ACYLTRANSFERASE-RELATED"/>
    <property type="match status" value="1"/>
</dbReference>
<organism evidence="5 7">
    <name type="scientific">Legionella birminghamensis</name>
    <dbReference type="NCBI Taxonomy" id="28083"/>
    <lineage>
        <taxon>Bacteria</taxon>
        <taxon>Pseudomonadati</taxon>
        <taxon>Pseudomonadota</taxon>
        <taxon>Gammaproteobacteria</taxon>
        <taxon>Legionellales</taxon>
        <taxon>Legionellaceae</taxon>
        <taxon>Legionella</taxon>
    </lineage>
</organism>
<evidence type="ECO:0000313" key="6">
    <source>
        <dbReference type="Proteomes" id="UP000054735"/>
    </source>
</evidence>
<evidence type="ECO:0000256" key="2">
    <source>
        <dbReference type="SAM" id="Phobius"/>
    </source>
</evidence>
<evidence type="ECO:0000313" key="4">
    <source>
        <dbReference type="EMBL" id="KTC75169.1"/>
    </source>
</evidence>
<evidence type="ECO:0000313" key="7">
    <source>
        <dbReference type="Proteomes" id="UP000255066"/>
    </source>
</evidence>
<proteinExistence type="predicted"/>
<dbReference type="SMART" id="SM00563">
    <property type="entry name" value="PlsC"/>
    <property type="match status" value="1"/>
</dbReference>
<dbReference type="PANTHER" id="PTHR10983:SF16">
    <property type="entry name" value="LYSOCARDIOLIPIN ACYLTRANSFERASE 1"/>
    <property type="match status" value="1"/>
</dbReference>
<dbReference type="GO" id="GO:0016746">
    <property type="term" value="F:acyltransferase activity"/>
    <property type="evidence" value="ECO:0007669"/>
    <property type="project" value="UniProtKB-KW"/>
</dbReference>
<dbReference type="OrthoDB" id="319710at2"/>
<dbReference type="Pfam" id="PF01553">
    <property type="entry name" value="Acyltransferase"/>
    <property type="match status" value="1"/>
</dbReference>
<accession>A0A378IAT0</accession>
<feature type="region of interest" description="Disordered" evidence="1">
    <location>
        <begin position="305"/>
        <end position="331"/>
    </location>
</feature>
<reference evidence="4 6" key="1">
    <citation type="submission" date="2015-11" db="EMBL/GenBank/DDBJ databases">
        <title>Genomic analysis of 38 Legionella species identifies large and diverse effector repertoires.</title>
        <authorList>
            <person name="Burstein D."/>
            <person name="Amaro F."/>
            <person name="Zusman T."/>
            <person name="Lifshitz Z."/>
            <person name="Cohen O."/>
            <person name="Gilbert J.A."/>
            <person name="Pupko T."/>
            <person name="Shuman H.A."/>
            <person name="Segal G."/>
        </authorList>
    </citation>
    <scope>NUCLEOTIDE SEQUENCE [LARGE SCALE GENOMIC DNA]</scope>
    <source>
        <strain evidence="4 6">CDC#1407-AL-14</strain>
    </source>
</reference>
<dbReference type="InterPro" id="IPR002123">
    <property type="entry name" value="Plipid/glycerol_acylTrfase"/>
</dbReference>
<evidence type="ECO:0000259" key="3">
    <source>
        <dbReference type="SMART" id="SM00563"/>
    </source>
</evidence>
<keyword evidence="2" id="KW-0472">Membrane</keyword>
<dbReference type="STRING" id="28083.Lbir_0543"/>
<dbReference type="Proteomes" id="UP000255066">
    <property type="component" value="Unassembled WGS sequence"/>
</dbReference>
<protein>
    <submittedName>
        <fullName evidence="4 5">Acyltransferase</fullName>
        <ecNumber evidence="5">2.3.-.-</ecNumber>
    </submittedName>
</protein>
<feature type="compositionally biased region" description="Polar residues" evidence="1">
    <location>
        <begin position="315"/>
        <end position="324"/>
    </location>
</feature>
<keyword evidence="2" id="KW-1133">Transmembrane helix</keyword>
<dbReference type="EC" id="2.3.-.-" evidence="5"/>